<comment type="caution">
    <text evidence="1">The sequence shown here is derived from an EMBL/GenBank/DDBJ whole genome shotgun (WGS) entry which is preliminary data.</text>
</comment>
<proteinExistence type="predicted"/>
<sequence length="957" mass="104474">MRFSITSLLVLFQLCSVFTAAQQQWPLHNDGQNDVVQWDHYSVIINGERIFIWSGEMHYWRIPVPELWVDVLQKVKAAGFNCVSFYAHWGFHSPSDGKLDFENGAHNFTSLFTIAKDLGLYILFRPGPYINAETTAGGFPGWLTTGDYGTLRNNDTRYTAAWTPYFDRISEIVGEHAVTRGGNVFLYQIENEYGEQWTDAATRTPNETAIAYMELLEAAANRSGINIPTIHNNPNLGTLSWSMDYDINHVGGDTDLYGLDHYPSCWSCNLEECTSVNGALPDFTLFDYYTNFQEAAPTQPSFFAEFQGGAYNPWNGPAGGCVSNTGPSWVNVFYRHNIGQKVTAQNIYMVFGGTNWGGLAFPSVGTSYDYSAPISESRLLGDKYSELKLLSYFIRAAKELTMVERAGNGTNFTNNAAVFTQVLENVQTHARFYVTVHTNSTLETQEHFKLNVSTSLGTFMVPQYATNVLLNGRQSKILLSDFSAGSQKIVYSTAEVMAVSTFETSPTIVFWVPTGESGEFYLEGAQHGSVMKCQGCSSVGFHQTQHGVITSFTQGAGFSVFKYGNGVTAIIADRTAAYTFWQPTLTNDPHVPLNSTILVAGPHLIRTAEIDGDTLALTGDYNTTTPLEVFIPSTRCTHLTFNGNPLSFHATPYGSIIAHLTAPAHTIASINATLPILSTWKVADGLPERLATYNDTNWVLANHTRTSNPNPPATYPVLYADEYGFHTGPILWRGRFSGAATGVFLNVIGGTSSGWSAWLNGVWIGSSYGNVSLAATNATLDFPGAAVKSTGENVLLVLQDNMGHDETTGVLNPRGIANATLIGGGGGNGAGLGFSSWRVQGNAGGEKDIDPVRGPLNEGGLHAERLGWHLPGFDDGDWAVGSPEEGFGEAGARFYRTVVPLRIPEGVDVSLAFELGGARESRLRAQLYVNGYQFGKRIPWVGNQVEFPVFPGILNYK</sequence>
<gene>
    <name evidence="1" type="ORF">M8818_004052</name>
</gene>
<dbReference type="EMBL" id="JAMKPW020000019">
    <property type="protein sequence ID" value="KAK8208014.1"/>
    <property type="molecule type" value="Genomic_DNA"/>
</dbReference>
<keyword evidence="2" id="KW-1185">Reference proteome</keyword>
<organism evidence="1 2">
    <name type="scientific">Zalaria obscura</name>
    <dbReference type="NCBI Taxonomy" id="2024903"/>
    <lineage>
        <taxon>Eukaryota</taxon>
        <taxon>Fungi</taxon>
        <taxon>Dikarya</taxon>
        <taxon>Ascomycota</taxon>
        <taxon>Pezizomycotina</taxon>
        <taxon>Dothideomycetes</taxon>
        <taxon>Dothideomycetidae</taxon>
        <taxon>Dothideales</taxon>
        <taxon>Zalariaceae</taxon>
        <taxon>Zalaria</taxon>
    </lineage>
</organism>
<evidence type="ECO:0000313" key="1">
    <source>
        <dbReference type="EMBL" id="KAK8208014.1"/>
    </source>
</evidence>
<accession>A0ACC3SDQ3</accession>
<reference evidence="1" key="1">
    <citation type="submission" date="2024-02" db="EMBL/GenBank/DDBJ databases">
        <title>Metagenome Assembled Genome of Zalaria obscura JY119.</title>
        <authorList>
            <person name="Vighnesh L."/>
            <person name="Jagadeeshwari U."/>
            <person name="Venkata Ramana C."/>
            <person name="Sasikala C."/>
        </authorList>
    </citation>
    <scope>NUCLEOTIDE SEQUENCE</scope>
    <source>
        <strain evidence="1">JY119</strain>
    </source>
</reference>
<dbReference type="Proteomes" id="UP001320706">
    <property type="component" value="Unassembled WGS sequence"/>
</dbReference>
<name>A0ACC3SDQ3_9PEZI</name>
<evidence type="ECO:0000313" key="2">
    <source>
        <dbReference type="Proteomes" id="UP001320706"/>
    </source>
</evidence>
<protein>
    <submittedName>
        <fullName evidence="1">Uncharacterized protein</fullName>
    </submittedName>
</protein>